<protein>
    <submittedName>
        <fullName evidence="2">Uncharacterized protein</fullName>
    </submittedName>
</protein>
<name>A0AAD8XXI5_9STRA</name>
<accession>A0AAD8XXI5</accession>
<evidence type="ECO:0000256" key="1">
    <source>
        <dbReference type="SAM" id="MobiDB-lite"/>
    </source>
</evidence>
<comment type="caution">
    <text evidence="2">The sequence shown here is derived from an EMBL/GenBank/DDBJ whole genome shotgun (WGS) entry which is preliminary data.</text>
</comment>
<dbReference type="AlphaFoldDB" id="A0AAD8XXI5"/>
<gene>
    <name evidence="2" type="ORF">QTG54_013405</name>
</gene>
<feature type="region of interest" description="Disordered" evidence="1">
    <location>
        <begin position="1"/>
        <end position="53"/>
    </location>
</feature>
<sequence length="111" mass="12471">MKRTPAKNQGEESSPSPQRKGASREDRRESSLEEDRPSKKAAKKRRRYECSADGCTNVAQKGGVCMRMGPRESYAALRDVQIMSSVEEYVGGTGRRAIQTINQLRLDHNSR</sequence>
<keyword evidence="3" id="KW-1185">Reference proteome</keyword>
<dbReference type="Proteomes" id="UP001224775">
    <property type="component" value="Unassembled WGS sequence"/>
</dbReference>
<organism evidence="2 3">
    <name type="scientific">Skeletonema marinoi</name>
    <dbReference type="NCBI Taxonomy" id="267567"/>
    <lineage>
        <taxon>Eukaryota</taxon>
        <taxon>Sar</taxon>
        <taxon>Stramenopiles</taxon>
        <taxon>Ochrophyta</taxon>
        <taxon>Bacillariophyta</taxon>
        <taxon>Coscinodiscophyceae</taxon>
        <taxon>Thalassiosirophycidae</taxon>
        <taxon>Thalassiosirales</taxon>
        <taxon>Skeletonemataceae</taxon>
        <taxon>Skeletonema</taxon>
        <taxon>Skeletonema marinoi-dohrnii complex</taxon>
    </lineage>
</organism>
<feature type="compositionally biased region" description="Basic and acidic residues" evidence="1">
    <location>
        <begin position="22"/>
        <end position="38"/>
    </location>
</feature>
<evidence type="ECO:0000313" key="2">
    <source>
        <dbReference type="EMBL" id="KAK1735699.1"/>
    </source>
</evidence>
<proteinExistence type="predicted"/>
<evidence type="ECO:0000313" key="3">
    <source>
        <dbReference type="Proteomes" id="UP001224775"/>
    </source>
</evidence>
<reference evidence="2" key="1">
    <citation type="submission" date="2023-06" db="EMBL/GenBank/DDBJ databases">
        <title>Survivors Of The Sea: Transcriptome response of Skeletonema marinoi to long-term dormancy.</title>
        <authorList>
            <person name="Pinder M.I.M."/>
            <person name="Kourtchenko O."/>
            <person name="Robertson E.K."/>
            <person name="Larsson T."/>
            <person name="Maumus F."/>
            <person name="Osuna-Cruz C.M."/>
            <person name="Vancaester E."/>
            <person name="Stenow R."/>
            <person name="Vandepoele K."/>
            <person name="Ploug H."/>
            <person name="Bruchert V."/>
            <person name="Godhe A."/>
            <person name="Topel M."/>
        </authorList>
    </citation>
    <scope>NUCLEOTIDE SEQUENCE</scope>
    <source>
        <strain evidence="2">R05AC</strain>
    </source>
</reference>
<dbReference type="EMBL" id="JATAAI010000032">
    <property type="protein sequence ID" value="KAK1735699.1"/>
    <property type="molecule type" value="Genomic_DNA"/>
</dbReference>